<dbReference type="PANTHER" id="PTHR37534">
    <property type="entry name" value="TRANSCRIPTIONAL ACTIVATOR PROTEIN UGA3"/>
    <property type="match status" value="1"/>
</dbReference>
<proteinExistence type="predicted"/>
<keyword evidence="1" id="KW-0805">Transcription regulation</keyword>
<feature type="region of interest" description="Disordered" evidence="4">
    <location>
        <begin position="86"/>
        <end position="122"/>
    </location>
</feature>
<dbReference type="InterPro" id="IPR001138">
    <property type="entry name" value="Zn2Cys6_DnaBD"/>
</dbReference>
<evidence type="ECO:0008006" key="7">
    <source>
        <dbReference type="Google" id="ProtNLM"/>
    </source>
</evidence>
<evidence type="ECO:0000256" key="3">
    <source>
        <dbReference type="ARBA" id="ARBA00023242"/>
    </source>
</evidence>
<name>A0AAD4GU80_ASPNN</name>
<reference evidence="5" key="1">
    <citation type="journal article" date="2019" name="Beilstein J. Org. Chem.">
        <title>Nanangenines: drimane sesquiterpenoids as the dominant metabolite cohort of a novel Australian fungus, Aspergillus nanangensis.</title>
        <authorList>
            <person name="Lacey H.J."/>
            <person name="Gilchrist C.L.M."/>
            <person name="Crombie A."/>
            <person name="Kalaitzis J.A."/>
            <person name="Vuong D."/>
            <person name="Rutledge P.J."/>
            <person name="Turner P."/>
            <person name="Pitt J.I."/>
            <person name="Lacey E."/>
            <person name="Chooi Y.H."/>
            <person name="Piggott A.M."/>
        </authorList>
    </citation>
    <scope>NUCLEOTIDE SEQUENCE</scope>
    <source>
        <strain evidence="5">MST-FP2251</strain>
    </source>
</reference>
<evidence type="ECO:0000313" key="5">
    <source>
        <dbReference type="EMBL" id="KAF9890354.1"/>
    </source>
</evidence>
<dbReference type="EMBL" id="VCAU01000027">
    <property type="protein sequence ID" value="KAF9890354.1"/>
    <property type="molecule type" value="Genomic_DNA"/>
</dbReference>
<keyword evidence="2" id="KW-0804">Transcription</keyword>
<accession>A0AAD4GU80</accession>
<gene>
    <name evidence="5" type="ORF">FE257_006020</name>
</gene>
<dbReference type="GO" id="GO:0008270">
    <property type="term" value="F:zinc ion binding"/>
    <property type="evidence" value="ECO:0007669"/>
    <property type="project" value="InterPro"/>
</dbReference>
<dbReference type="PANTHER" id="PTHR37534:SF24">
    <property type="entry name" value="MISCELLANEOUS ZN(II)2CYS6 TRANSCRIPTION FACTOR (EUROFUNG)-RELATED"/>
    <property type="match status" value="1"/>
</dbReference>
<dbReference type="AlphaFoldDB" id="A0AAD4GU80"/>
<evidence type="ECO:0000313" key="6">
    <source>
        <dbReference type="Proteomes" id="UP001194746"/>
    </source>
</evidence>
<protein>
    <recommendedName>
        <fullName evidence="7">Zn(2)-C6 fungal-type domain-containing protein</fullName>
    </recommendedName>
</protein>
<dbReference type="GO" id="GO:0005634">
    <property type="term" value="C:nucleus"/>
    <property type="evidence" value="ECO:0007669"/>
    <property type="project" value="TreeGrafter"/>
</dbReference>
<organism evidence="5 6">
    <name type="scientific">Aspergillus nanangensis</name>
    <dbReference type="NCBI Taxonomy" id="2582783"/>
    <lineage>
        <taxon>Eukaryota</taxon>
        <taxon>Fungi</taxon>
        <taxon>Dikarya</taxon>
        <taxon>Ascomycota</taxon>
        <taxon>Pezizomycotina</taxon>
        <taxon>Eurotiomycetes</taxon>
        <taxon>Eurotiomycetidae</taxon>
        <taxon>Eurotiales</taxon>
        <taxon>Aspergillaceae</taxon>
        <taxon>Aspergillus</taxon>
        <taxon>Aspergillus subgen. Circumdati</taxon>
    </lineage>
</organism>
<evidence type="ECO:0000256" key="1">
    <source>
        <dbReference type="ARBA" id="ARBA00023015"/>
    </source>
</evidence>
<dbReference type="GO" id="GO:0000981">
    <property type="term" value="F:DNA-binding transcription factor activity, RNA polymerase II-specific"/>
    <property type="evidence" value="ECO:0007669"/>
    <property type="project" value="InterPro"/>
</dbReference>
<keyword evidence="3" id="KW-0539">Nucleus</keyword>
<reference evidence="5" key="2">
    <citation type="submission" date="2020-02" db="EMBL/GenBank/DDBJ databases">
        <authorList>
            <person name="Gilchrist C.L.M."/>
            <person name="Chooi Y.-H."/>
        </authorList>
    </citation>
    <scope>NUCLEOTIDE SEQUENCE</scope>
    <source>
        <strain evidence="5">MST-FP2251</strain>
    </source>
</reference>
<feature type="compositionally biased region" description="Basic and acidic residues" evidence="4">
    <location>
        <begin position="112"/>
        <end position="122"/>
    </location>
</feature>
<dbReference type="GO" id="GO:0000976">
    <property type="term" value="F:transcription cis-regulatory region binding"/>
    <property type="evidence" value="ECO:0007669"/>
    <property type="project" value="TreeGrafter"/>
</dbReference>
<sequence length="632" mass="70462">MQDRVFTMSCATAQVDMLTRYCSRCEGDEGKPRCQNCIDKNFECQYGLQVTFLPKNSITVNASELCTPDTDEKYQIQFVKEDPVAYNTDGSAEDSPSPTLIASSAPLPIPSADDRPDSHEDYGGSAFRLDNHHNPGGLYVDADDPALPQWIPNNEDPQKQDVYPVPKTATGNTPFSDKDESAVRGLLALGSSASLNDICTVPELRQNSALPRSSMDIRNGGSPGIQSTFMGEMGLAPAGAQLSPSTTAAPSLVPEARKLELLRHYRYYVAPWLDICDMKHPFGISVVQIAVKSEDLLHALMELSNVCIIPLAINGRERHSRPSFSARPDRLPLNRQGTGLDLNSTEMSLLVLFDQLRSLISEFPNTWNNTAYGDLRLLESLAPHAFGMEIESSVYWMFLRLDLSIALANNMSIRTPLPTSAVPSPSLLSRTEDVHERVRHYTHVVLWLCGKVLSVCHQESMAQEDSSHQQLTDSWVQIFNELDQWFHMRPQELRPMVELNTGDQVLSAGTEFPLLLFANTAGALGNQIYHTAMLLLLQSKPRTALLDKQHSPALSPLWHAQRVCGIALNNDRRECWDPSLLASFLVAARYMTHESQQKEILQGFDRIHNLTGWDAGEYLSHLREDWSFLEGT</sequence>
<comment type="caution">
    <text evidence="5">The sequence shown here is derived from an EMBL/GenBank/DDBJ whole genome shotgun (WGS) entry which is preliminary data.</text>
</comment>
<dbReference type="GO" id="GO:0045944">
    <property type="term" value="P:positive regulation of transcription by RNA polymerase II"/>
    <property type="evidence" value="ECO:0007669"/>
    <property type="project" value="TreeGrafter"/>
</dbReference>
<dbReference type="Proteomes" id="UP001194746">
    <property type="component" value="Unassembled WGS sequence"/>
</dbReference>
<keyword evidence="6" id="KW-1185">Reference proteome</keyword>
<dbReference type="CDD" id="cd00067">
    <property type="entry name" value="GAL4"/>
    <property type="match status" value="1"/>
</dbReference>
<feature type="compositionally biased region" description="Polar residues" evidence="4">
    <location>
        <begin position="88"/>
        <end position="102"/>
    </location>
</feature>
<evidence type="ECO:0000256" key="4">
    <source>
        <dbReference type="SAM" id="MobiDB-lite"/>
    </source>
</evidence>
<evidence type="ECO:0000256" key="2">
    <source>
        <dbReference type="ARBA" id="ARBA00023163"/>
    </source>
</evidence>